<organism evidence="2 3">
    <name type="scientific">Thalassotalea psychrophila</name>
    <dbReference type="NCBI Taxonomy" id="3065647"/>
    <lineage>
        <taxon>Bacteria</taxon>
        <taxon>Pseudomonadati</taxon>
        <taxon>Pseudomonadota</taxon>
        <taxon>Gammaproteobacteria</taxon>
        <taxon>Alteromonadales</taxon>
        <taxon>Colwelliaceae</taxon>
        <taxon>Thalassotalea</taxon>
    </lineage>
</organism>
<feature type="transmembrane region" description="Helical" evidence="1">
    <location>
        <begin position="12"/>
        <end position="31"/>
    </location>
</feature>
<dbReference type="EMBL" id="CP134145">
    <property type="protein sequence ID" value="WNC71004.1"/>
    <property type="molecule type" value="Genomic_DNA"/>
</dbReference>
<protein>
    <submittedName>
        <fullName evidence="2">Uncharacterized protein</fullName>
    </submittedName>
</protein>
<dbReference type="Proteomes" id="UP001258994">
    <property type="component" value="Chromosome"/>
</dbReference>
<accession>A0ABY9TR14</accession>
<reference evidence="3" key="1">
    <citation type="submission" date="2023-09" db="EMBL/GenBank/DDBJ databases">
        <authorList>
            <person name="Li S."/>
            <person name="Li X."/>
            <person name="Zhang C."/>
            <person name="Zhao Z."/>
        </authorList>
    </citation>
    <scope>NUCLEOTIDE SEQUENCE [LARGE SCALE GENOMIC DNA]</scope>
    <source>
        <strain evidence="3">SQ149</strain>
    </source>
</reference>
<keyword evidence="1" id="KW-0812">Transmembrane</keyword>
<evidence type="ECO:0000313" key="2">
    <source>
        <dbReference type="EMBL" id="WNC71004.1"/>
    </source>
</evidence>
<keyword evidence="1" id="KW-1133">Transmembrane helix</keyword>
<feature type="transmembrane region" description="Helical" evidence="1">
    <location>
        <begin position="43"/>
        <end position="63"/>
    </location>
</feature>
<dbReference type="RefSeq" id="WP_348390139.1">
    <property type="nucleotide sequence ID" value="NZ_CP134145.1"/>
</dbReference>
<name>A0ABY9TR14_9GAMM</name>
<keyword evidence="3" id="KW-1185">Reference proteome</keyword>
<keyword evidence="1" id="KW-0472">Membrane</keyword>
<gene>
    <name evidence="2" type="ORF">RGQ13_12805</name>
</gene>
<evidence type="ECO:0000256" key="1">
    <source>
        <dbReference type="SAM" id="Phobius"/>
    </source>
</evidence>
<sequence>MNTEANKLIAKLKLLSSLWMIGGGVFIFRIFFPDIEYYGYRFYVVQLASLFFIIGFVGSLWFIKCPKCNKKLIFDLINKEHNLEFPTWENEIRSHKCFSRNNDNF</sequence>
<evidence type="ECO:0000313" key="3">
    <source>
        <dbReference type="Proteomes" id="UP001258994"/>
    </source>
</evidence>
<proteinExistence type="predicted"/>